<dbReference type="EMBL" id="JAWWNJ010000048">
    <property type="protein sequence ID" value="KAK7017321.1"/>
    <property type="molecule type" value="Genomic_DNA"/>
</dbReference>
<gene>
    <name evidence="2" type="ORF">R3P38DRAFT_3561146</name>
</gene>
<feature type="region of interest" description="Disordered" evidence="1">
    <location>
        <begin position="338"/>
        <end position="412"/>
    </location>
</feature>
<feature type="compositionally biased region" description="Pro residues" evidence="1">
    <location>
        <begin position="370"/>
        <end position="388"/>
    </location>
</feature>
<keyword evidence="3" id="KW-1185">Reference proteome</keyword>
<protein>
    <submittedName>
        <fullName evidence="2">Uncharacterized protein</fullName>
    </submittedName>
</protein>
<feature type="region of interest" description="Disordered" evidence="1">
    <location>
        <begin position="492"/>
        <end position="530"/>
    </location>
</feature>
<feature type="compositionally biased region" description="Polar residues" evidence="1">
    <location>
        <begin position="1"/>
        <end position="21"/>
    </location>
</feature>
<feature type="compositionally biased region" description="Acidic residues" evidence="1">
    <location>
        <begin position="626"/>
        <end position="644"/>
    </location>
</feature>
<evidence type="ECO:0000313" key="3">
    <source>
        <dbReference type="Proteomes" id="UP001362999"/>
    </source>
</evidence>
<feature type="compositionally biased region" description="Basic residues" evidence="1">
    <location>
        <begin position="590"/>
        <end position="608"/>
    </location>
</feature>
<feature type="compositionally biased region" description="Low complexity" evidence="1">
    <location>
        <begin position="609"/>
        <end position="625"/>
    </location>
</feature>
<comment type="caution">
    <text evidence="2">The sequence shown here is derived from an EMBL/GenBank/DDBJ whole genome shotgun (WGS) entry which is preliminary data.</text>
</comment>
<organism evidence="2 3">
    <name type="scientific">Favolaschia claudopus</name>
    <dbReference type="NCBI Taxonomy" id="2862362"/>
    <lineage>
        <taxon>Eukaryota</taxon>
        <taxon>Fungi</taxon>
        <taxon>Dikarya</taxon>
        <taxon>Basidiomycota</taxon>
        <taxon>Agaricomycotina</taxon>
        <taxon>Agaricomycetes</taxon>
        <taxon>Agaricomycetidae</taxon>
        <taxon>Agaricales</taxon>
        <taxon>Marasmiineae</taxon>
        <taxon>Mycenaceae</taxon>
        <taxon>Favolaschia</taxon>
    </lineage>
</organism>
<name>A0AAW0AVV1_9AGAR</name>
<feature type="region of interest" description="Disordered" evidence="1">
    <location>
        <begin position="577"/>
        <end position="683"/>
    </location>
</feature>
<accession>A0AAW0AVV1</accession>
<feature type="region of interest" description="Disordered" evidence="1">
    <location>
        <begin position="1"/>
        <end position="62"/>
    </location>
</feature>
<sequence>MSTPPESRQQQPDSGSRSPTHSDVPALGPPQNNPLKRKTPPMELISPEDDCDRKPLVLPPGAQIPPEAVAEYTAGHVICGACGCSVSFKDDGDGGAGATFTVKLWDAHRAVCTQQQQQHPQPPPHQAKSSSHPCPAPTYNSSQSMPVALSPIDHRLVNAPYGGPPTKRRRAKRTEEERIQYLKSDIYVAQFEAYRVLCASCDKWIRLRPNSTYCSIPWDAHRKSCLAKKNAIRNVYALEERNTVFTKDPQVRKFDAERILCGMCDKWLHLPADDHPAAIQAWHQHRATCQSTVSALKNVMWVSIFSVEIHNILRHLHLFLALPFVSVFLRLATSSEDRKPVLTSDTAPPRALRPLPSPEDSNNPHGSPLIHPPPSPNHPSLSAPPQPHPSSAYPPSSPTRLPHPDAPHLILDLSPTNYAAPHESRRRNAEQRAATLRADLLIREVEPNRVFCSLCTKWVQLRQDSSYCAYPWLQHRGKCLARYQRRAQKASEIAALKNPSAKRSGPPSNPSMRRQDSIEDGDEPESEEGVAALVGTSNPEASRALHRHRVAPAHAPHPPRAIPAGYAAASSARPLLPHPGMWAPPPPGHPHPHAHGHPYPHPHAHPQGHPHGQPSTSTQQQQSQSEDADAEGTDDVDADGDSYMESEGATPTRGFLNANGNNHGPTNGVANGYHHGHGAQNGGQNASVILRRAVPASLADLDSPGGRRNFIFASVDYLFRTTYEASDDMAVSALLTYLNAAMPTDKHEDFDTGEVVRAASALAAREKERYVLEGDMLRFLGHSHAMPGC</sequence>
<reference evidence="2 3" key="1">
    <citation type="journal article" date="2024" name="J Genomics">
        <title>Draft genome sequencing and assembly of Favolaschia claudopus CIRM-BRFM 2984 isolated from oak limbs.</title>
        <authorList>
            <person name="Navarro D."/>
            <person name="Drula E."/>
            <person name="Chaduli D."/>
            <person name="Cazenave R."/>
            <person name="Ahrendt S."/>
            <person name="Wang J."/>
            <person name="Lipzen A."/>
            <person name="Daum C."/>
            <person name="Barry K."/>
            <person name="Grigoriev I.V."/>
            <person name="Favel A."/>
            <person name="Rosso M.N."/>
            <person name="Martin F."/>
        </authorList>
    </citation>
    <scope>NUCLEOTIDE SEQUENCE [LARGE SCALE GENOMIC DNA]</scope>
    <source>
        <strain evidence="2 3">CIRM-BRFM 2984</strain>
    </source>
</reference>
<feature type="compositionally biased region" description="Polar residues" evidence="1">
    <location>
        <begin position="127"/>
        <end position="145"/>
    </location>
</feature>
<feature type="compositionally biased region" description="Acidic residues" evidence="1">
    <location>
        <begin position="518"/>
        <end position="528"/>
    </location>
</feature>
<evidence type="ECO:0000256" key="1">
    <source>
        <dbReference type="SAM" id="MobiDB-lite"/>
    </source>
</evidence>
<proteinExistence type="predicted"/>
<feature type="compositionally biased region" description="Polar residues" evidence="1">
    <location>
        <begin position="658"/>
        <end position="669"/>
    </location>
</feature>
<dbReference type="AlphaFoldDB" id="A0AAW0AVV1"/>
<dbReference type="Proteomes" id="UP001362999">
    <property type="component" value="Unassembled WGS sequence"/>
</dbReference>
<evidence type="ECO:0000313" key="2">
    <source>
        <dbReference type="EMBL" id="KAK7017321.1"/>
    </source>
</evidence>
<feature type="region of interest" description="Disordered" evidence="1">
    <location>
        <begin position="111"/>
        <end position="145"/>
    </location>
</feature>